<evidence type="ECO:0008006" key="4">
    <source>
        <dbReference type="Google" id="ProtNLM"/>
    </source>
</evidence>
<keyword evidence="1" id="KW-0812">Transmembrane</keyword>
<reference evidence="2 3" key="1">
    <citation type="submission" date="2020-09" db="EMBL/GenBank/DDBJ databases">
        <title>Paenibacillus sp. CAU 1523 isolated from sand of Haeundae Beach.</title>
        <authorList>
            <person name="Kim W."/>
        </authorList>
    </citation>
    <scope>NUCLEOTIDE SEQUENCE [LARGE SCALE GENOMIC DNA]</scope>
    <source>
        <strain evidence="2 3">CAU 1523</strain>
    </source>
</reference>
<organism evidence="2 3">
    <name type="scientific">Paenibacillus arenosi</name>
    <dbReference type="NCBI Taxonomy" id="2774142"/>
    <lineage>
        <taxon>Bacteria</taxon>
        <taxon>Bacillati</taxon>
        <taxon>Bacillota</taxon>
        <taxon>Bacilli</taxon>
        <taxon>Bacillales</taxon>
        <taxon>Paenibacillaceae</taxon>
        <taxon>Paenibacillus</taxon>
    </lineage>
</organism>
<gene>
    <name evidence="2" type="ORF">IFO66_05925</name>
</gene>
<dbReference type="EMBL" id="JACYTN010000002">
    <property type="protein sequence ID" value="MBD8497844.1"/>
    <property type="molecule type" value="Genomic_DNA"/>
</dbReference>
<comment type="caution">
    <text evidence="2">The sequence shown here is derived from an EMBL/GenBank/DDBJ whole genome shotgun (WGS) entry which is preliminary data.</text>
</comment>
<evidence type="ECO:0000313" key="3">
    <source>
        <dbReference type="Proteomes" id="UP000634529"/>
    </source>
</evidence>
<feature type="transmembrane region" description="Helical" evidence="1">
    <location>
        <begin position="21"/>
        <end position="42"/>
    </location>
</feature>
<dbReference type="Proteomes" id="UP000634529">
    <property type="component" value="Unassembled WGS sequence"/>
</dbReference>
<accession>A0ABR9AUQ1</accession>
<feature type="transmembrane region" description="Helical" evidence="1">
    <location>
        <begin position="215"/>
        <end position="236"/>
    </location>
</feature>
<feature type="transmembrane region" description="Helical" evidence="1">
    <location>
        <begin position="136"/>
        <end position="158"/>
    </location>
</feature>
<keyword evidence="1" id="KW-0472">Membrane</keyword>
<proteinExistence type="predicted"/>
<protein>
    <recommendedName>
        <fullName evidence="4">ABC transporter permease</fullName>
    </recommendedName>
</protein>
<name>A0ABR9AUQ1_9BACL</name>
<feature type="transmembrane region" description="Helical" evidence="1">
    <location>
        <begin position="103"/>
        <end position="124"/>
    </location>
</feature>
<feature type="transmembrane region" description="Helical" evidence="1">
    <location>
        <begin position="62"/>
        <end position="82"/>
    </location>
</feature>
<keyword evidence="1" id="KW-1133">Transmembrane helix</keyword>
<evidence type="ECO:0000256" key="1">
    <source>
        <dbReference type="SAM" id="Phobius"/>
    </source>
</evidence>
<sequence length="244" mass="27875">MKGLSTLIIAEGKRLQSERMQLLLMASPLLLISMTVYVLPVINQSISFYYQINLDAYYPHVFGMFVCLIPLMLGVVTGFALLDERDEQLIAYYSITPISRQGYMMVRYMLPIFVTAVYIMLIFVLQQQITLSGYSFFIIFSMLMLEMLMMGLAMSVFAMNKVEGLALSKAAGVIVVVPQLVAFFPKHLHWLGWWAPPYWIIEMLTNPDIVAGSEFPSFVVGIIGLSLHSVILLWLYRKYRLQVE</sequence>
<evidence type="ECO:0000313" key="2">
    <source>
        <dbReference type="EMBL" id="MBD8497844.1"/>
    </source>
</evidence>
<dbReference type="RefSeq" id="WP_192024219.1">
    <property type="nucleotide sequence ID" value="NZ_JACYTN010000002.1"/>
</dbReference>
<keyword evidence="3" id="KW-1185">Reference proteome</keyword>
<feature type="transmembrane region" description="Helical" evidence="1">
    <location>
        <begin position="170"/>
        <end position="195"/>
    </location>
</feature>